<sequence>MGIANTKQITNKIANIKFNKVIHIQTLLQQISRFVATCQIKIVIDENDCNNNMFIISATSIDNKISIKAIFNYQDLEKFVCSENIGPIQFNVDQILEFVMKINPTESVEFCIDQYFISVINSFDQILGQIESTSCSTKHINIPIMKYDAKISIKSIQYTDICDSIQNTETIKLMANENEFSIKGFGKYGPLLVMFPNRNKQDNNNAVAKTYHWTRHLCIFHDSGNYCDNVEIYLQNNIITILKMNINKQSTVCVFISSIYK</sequence>
<proteinExistence type="predicted"/>
<organism evidence="1">
    <name type="scientific">Bandra megavirus</name>
    <dbReference type="NCBI Taxonomy" id="2071566"/>
    <lineage>
        <taxon>Viruses</taxon>
        <taxon>Varidnaviria</taxon>
        <taxon>Bamfordvirae</taxon>
        <taxon>Nucleocytoviricota</taxon>
        <taxon>Megaviricetes</taxon>
        <taxon>Imitervirales</taxon>
        <taxon>Mimiviridae</taxon>
        <taxon>Megamimivirinae</taxon>
        <taxon>Megavirus</taxon>
    </lineage>
</organism>
<dbReference type="InterPro" id="IPR046938">
    <property type="entry name" value="DNA_clamp_sf"/>
</dbReference>
<accession>A0A2K9V7D1</accession>
<name>A0A2K9V7D1_9VIRU</name>
<protein>
    <recommendedName>
        <fullName evidence="2">Proliferating cell nuclear antigen</fullName>
    </recommendedName>
</protein>
<evidence type="ECO:0000313" key="1">
    <source>
        <dbReference type="EMBL" id="AUV58119.1"/>
    </source>
</evidence>
<reference evidence="1" key="1">
    <citation type="submission" date="2018-01" db="EMBL/GenBank/DDBJ databases">
        <title>Draft genome sequence of Bandra megavirus.</title>
        <authorList>
            <person name="Chatterjee A."/>
            <person name="Yadav R."/>
            <person name="Kondabagil K."/>
        </authorList>
    </citation>
    <scope>NUCLEOTIDE SEQUENCE</scope>
    <source>
        <strain evidence="1">KK-1</strain>
    </source>
</reference>
<dbReference type="EMBL" id="MG779310">
    <property type="protein sequence ID" value="AUV58119.1"/>
    <property type="molecule type" value="Genomic_DNA"/>
</dbReference>
<dbReference type="SUPFAM" id="SSF55979">
    <property type="entry name" value="DNA clamp"/>
    <property type="match status" value="1"/>
</dbReference>
<evidence type="ECO:0008006" key="2">
    <source>
        <dbReference type="Google" id="ProtNLM"/>
    </source>
</evidence>
<dbReference type="Gene3D" id="3.70.10.10">
    <property type="match status" value="1"/>
</dbReference>